<proteinExistence type="predicted"/>
<dbReference type="Pfam" id="PF20153">
    <property type="entry name" value="DUF6535"/>
    <property type="match status" value="1"/>
</dbReference>
<feature type="transmembrane region" description="Helical" evidence="2">
    <location>
        <begin position="444"/>
        <end position="463"/>
    </location>
</feature>
<evidence type="ECO:0000256" key="2">
    <source>
        <dbReference type="SAM" id="Phobius"/>
    </source>
</evidence>
<feature type="domain" description="DUF6535" evidence="3">
    <location>
        <begin position="374"/>
        <end position="524"/>
    </location>
</feature>
<feature type="region of interest" description="Disordered" evidence="1">
    <location>
        <begin position="1008"/>
        <end position="1044"/>
    </location>
</feature>
<evidence type="ECO:0000313" key="5">
    <source>
        <dbReference type="Proteomes" id="UP000076722"/>
    </source>
</evidence>
<evidence type="ECO:0000313" key="4">
    <source>
        <dbReference type="EMBL" id="KZS88958.1"/>
    </source>
</evidence>
<evidence type="ECO:0000256" key="1">
    <source>
        <dbReference type="SAM" id="MobiDB-lite"/>
    </source>
</evidence>
<gene>
    <name evidence="4" type="ORF">SISNIDRAFT_469665</name>
</gene>
<dbReference type="OrthoDB" id="3219854at2759"/>
<feature type="transmembrane region" description="Helical" evidence="2">
    <location>
        <begin position="541"/>
        <end position="565"/>
    </location>
</feature>
<protein>
    <recommendedName>
        <fullName evidence="3">DUF6535 domain-containing protein</fullName>
    </recommendedName>
</protein>
<feature type="compositionally biased region" description="Polar residues" evidence="1">
    <location>
        <begin position="289"/>
        <end position="302"/>
    </location>
</feature>
<feature type="compositionally biased region" description="Low complexity" evidence="1">
    <location>
        <begin position="248"/>
        <end position="267"/>
    </location>
</feature>
<feature type="compositionally biased region" description="Low complexity" evidence="1">
    <location>
        <begin position="1023"/>
        <end position="1044"/>
    </location>
</feature>
<feature type="region of interest" description="Disordered" evidence="1">
    <location>
        <begin position="238"/>
        <end position="302"/>
    </location>
</feature>
<organism evidence="4 5">
    <name type="scientific">Sistotremastrum niveocremeum HHB9708</name>
    <dbReference type="NCBI Taxonomy" id="1314777"/>
    <lineage>
        <taxon>Eukaryota</taxon>
        <taxon>Fungi</taxon>
        <taxon>Dikarya</taxon>
        <taxon>Basidiomycota</taxon>
        <taxon>Agaricomycotina</taxon>
        <taxon>Agaricomycetes</taxon>
        <taxon>Sistotremastrales</taxon>
        <taxon>Sistotremastraceae</taxon>
        <taxon>Sertulicium</taxon>
        <taxon>Sertulicium niveocremeum</taxon>
    </lineage>
</organism>
<feature type="transmembrane region" description="Helical" evidence="2">
    <location>
        <begin position="393"/>
        <end position="412"/>
    </location>
</feature>
<dbReference type="AlphaFoldDB" id="A0A164PR32"/>
<evidence type="ECO:0000259" key="3">
    <source>
        <dbReference type="Pfam" id="PF20153"/>
    </source>
</evidence>
<reference evidence="4 5" key="1">
    <citation type="journal article" date="2016" name="Mol. Biol. Evol.">
        <title>Comparative Genomics of Early-Diverging Mushroom-Forming Fungi Provides Insights into the Origins of Lignocellulose Decay Capabilities.</title>
        <authorList>
            <person name="Nagy L.G."/>
            <person name="Riley R."/>
            <person name="Tritt A."/>
            <person name="Adam C."/>
            <person name="Daum C."/>
            <person name="Floudas D."/>
            <person name="Sun H."/>
            <person name="Yadav J.S."/>
            <person name="Pangilinan J."/>
            <person name="Larsson K.H."/>
            <person name="Matsuura K."/>
            <person name="Barry K."/>
            <person name="Labutti K."/>
            <person name="Kuo R."/>
            <person name="Ohm R.A."/>
            <person name="Bhattacharya S.S."/>
            <person name="Shirouzu T."/>
            <person name="Yoshinaga Y."/>
            <person name="Martin F.M."/>
            <person name="Grigoriev I.V."/>
            <person name="Hibbett D.S."/>
        </authorList>
    </citation>
    <scope>NUCLEOTIDE SEQUENCE [LARGE SCALE GENOMIC DNA]</scope>
    <source>
        <strain evidence="4 5">HHB9708</strain>
    </source>
</reference>
<keyword evidence="2" id="KW-0812">Transmembrane</keyword>
<feature type="transmembrane region" description="Helical" evidence="2">
    <location>
        <begin position="496"/>
        <end position="521"/>
    </location>
</feature>
<keyword evidence="2" id="KW-0472">Membrane</keyword>
<sequence>MWCGILEAGASVGDTWMPPRTLRVLILNIQDGYEKSELSSSNFFVLRRDDWQNLVMIDVVDVGEEALFALVDAQSSTARITSNTSIARSPRKLRQGEKIRHEAMVVQWYHSGITKGPSKCSTDALVIMSLPTERSNLERLDTESHPTTSSAFSTNLPLPALRDIQNTPAFNILIDLVKEQNTTTKEHCATANEQLKVLEDLRGVMKDVKKSLRKQSKFLKGSTRRQLKANVRKAVNEVARGIRGSDRTSSPALSTTSDAPSTTSAHPRSLTVHQSGEAAADMPGALSGINRQSDTVPSESQNVSDVVLGEPDQMRAAAPPNPINEVIGLLKSVKEVLSQHGSKLDVLIKDAIKDDQPYDHKPLDDESTCTALFEIAVARTKEEVDEWIKRMDVSLVFIALFSAVLTAFVVPATQNLFPSSNNTPGIPTDSPPPVPNTSAQNVCILYYLALILAILDAVLSVLGRQWMSKLTTRPVGSTYRERLLRHIAREELAKRWLGVLVDGLHILLLWSIGLFMTGLLYQILNLSGSFERSTPRIFAAWIVGVVLSSGILLVVLAATTHALVYEVSPFGGPFSKLLYKAAEGGTGLFVALTGQIFGLMRDLYHSELTWSFWRDESKRPETLRELRQAFQSIPFQAETLLLAVQVLTSPMWLCWMLVKRWRVELYQDDRGKLIGVFMDLMAEASDPKLLEKAVGSFSYVEWFENGEGKADQLEKVENRLLATDTSVRVRETLRARAKQFVPPDSQQLRDMGERLTRDHVRSFLAVHSYPARFGNSLSEVAFEPDNSDLRPLSALPFEECVARVLCSYNHKGKLGDRGKILDLAEKHCRNLLWVGKVDDVTRILSHVDRLDLTTSYIQHPNHVSTSVVEFIVKDHEHEILREINEFVQTVDDSRLDPQSLSQVFVVLASPPPTDIDLSPLINYISRHPHFLTWEKTSDAIIAYLNSFSVSQVSKSAAVRRFLRLCIDPGSRDTSSFNLWEETNDEAKIRICREAQTLLDILDGRIPTSPIDNHEPLQDANAYSSLPASPSQPSSPHSAPHSPQSSIIGIPIDISALPDARNHEKITTSDPSNNLKPPAIPMHYFSLALPPPVASVTSTSDPIFDIAPTLEKGRAHIEA</sequence>
<keyword evidence="5" id="KW-1185">Reference proteome</keyword>
<dbReference type="Proteomes" id="UP000076722">
    <property type="component" value="Unassembled WGS sequence"/>
</dbReference>
<keyword evidence="2" id="KW-1133">Transmembrane helix</keyword>
<feature type="transmembrane region" description="Helical" evidence="2">
    <location>
        <begin position="577"/>
        <end position="600"/>
    </location>
</feature>
<accession>A0A164PR32</accession>
<name>A0A164PR32_9AGAM</name>
<dbReference type="EMBL" id="KV419431">
    <property type="protein sequence ID" value="KZS88958.1"/>
    <property type="molecule type" value="Genomic_DNA"/>
</dbReference>
<dbReference type="InterPro" id="IPR045338">
    <property type="entry name" value="DUF6535"/>
</dbReference>